<feature type="region of interest" description="Disordered" evidence="1">
    <location>
        <begin position="1"/>
        <end position="49"/>
    </location>
</feature>
<accession>A0ABD1RRZ9</accession>
<evidence type="ECO:0000313" key="3">
    <source>
        <dbReference type="Proteomes" id="UP001604336"/>
    </source>
</evidence>
<evidence type="ECO:0000256" key="1">
    <source>
        <dbReference type="SAM" id="MobiDB-lite"/>
    </source>
</evidence>
<dbReference type="EMBL" id="JBFOLK010000008">
    <property type="protein sequence ID" value="KAL2490951.1"/>
    <property type="molecule type" value="Genomic_DNA"/>
</dbReference>
<proteinExistence type="predicted"/>
<comment type="caution">
    <text evidence="2">The sequence shown here is derived from an EMBL/GenBank/DDBJ whole genome shotgun (WGS) entry which is preliminary data.</text>
</comment>
<keyword evidence="3" id="KW-1185">Reference proteome</keyword>
<name>A0ABD1RRZ9_9LAMI</name>
<organism evidence="2 3">
    <name type="scientific">Abeliophyllum distichum</name>
    <dbReference type="NCBI Taxonomy" id="126358"/>
    <lineage>
        <taxon>Eukaryota</taxon>
        <taxon>Viridiplantae</taxon>
        <taxon>Streptophyta</taxon>
        <taxon>Embryophyta</taxon>
        <taxon>Tracheophyta</taxon>
        <taxon>Spermatophyta</taxon>
        <taxon>Magnoliopsida</taxon>
        <taxon>eudicotyledons</taxon>
        <taxon>Gunneridae</taxon>
        <taxon>Pentapetalae</taxon>
        <taxon>asterids</taxon>
        <taxon>lamiids</taxon>
        <taxon>Lamiales</taxon>
        <taxon>Oleaceae</taxon>
        <taxon>Forsythieae</taxon>
        <taxon>Abeliophyllum</taxon>
    </lineage>
</organism>
<protein>
    <submittedName>
        <fullName evidence="2">Uncharacterized protein</fullName>
    </submittedName>
</protein>
<feature type="compositionally biased region" description="Polar residues" evidence="1">
    <location>
        <begin position="1"/>
        <end position="14"/>
    </location>
</feature>
<reference evidence="3" key="1">
    <citation type="submission" date="2024-07" db="EMBL/GenBank/DDBJ databases">
        <title>Two chromosome-level genome assemblies of Korean endemic species Abeliophyllum distichum and Forsythia ovata (Oleaceae).</title>
        <authorList>
            <person name="Jang H."/>
        </authorList>
    </citation>
    <scope>NUCLEOTIDE SEQUENCE [LARGE SCALE GENOMIC DNA]</scope>
</reference>
<dbReference type="Proteomes" id="UP001604336">
    <property type="component" value="Unassembled WGS sequence"/>
</dbReference>
<gene>
    <name evidence="2" type="ORF">Adt_26579</name>
</gene>
<sequence length="115" mass="12622">MDEALSPSSFSPSVEGQEDVDQRPPASTSGRGENPVALPKAKVEVGRSDTGVLETRDSLGQRDAHVAQRLDEELKRSATEASMVRSKIREEDLENIRLSYDIPTSVMLWAPSPEE</sequence>
<evidence type="ECO:0000313" key="2">
    <source>
        <dbReference type="EMBL" id="KAL2490951.1"/>
    </source>
</evidence>
<dbReference type="AlphaFoldDB" id="A0ABD1RRZ9"/>